<dbReference type="EnsemblPlants" id="Pp3c24_1560V3.3">
    <property type="protein sequence ID" value="Pp3c24_1560V3.3"/>
    <property type="gene ID" value="Pp3c24_1560"/>
</dbReference>
<organism evidence="5">
    <name type="scientific">Physcomitrium patens</name>
    <name type="common">Spreading-leaved earth moss</name>
    <name type="synonym">Physcomitrella patens</name>
    <dbReference type="NCBI Taxonomy" id="3218"/>
    <lineage>
        <taxon>Eukaryota</taxon>
        <taxon>Viridiplantae</taxon>
        <taxon>Streptophyta</taxon>
        <taxon>Embryophyta</taxon>
        <taxon>Bryophyta</taxon>
        <taxon>Bryophytina</taxon>
        <taxon>Bryopsida</taxon>
        <taxon>Funariidae</taxon>
        <taxon>Funariales</taxon>
        <taxon>Funariaceae</taxon>
        <taxon>Physcomitrium</taxon>
    </lineage>
</organism>
<evidence type="ECO:0000256" key="1">
    <source>
        <dbReference type="ARBA" id="ARBA00022884"/>
    </source>
</evidence>
<dbReference type="RefSeq" id="XP_024364471.1">
    <property type="nucleotide sequence ID" value="XM_024508703.2"/>
</dbReference>
<dbReference type="Gramene" id="Pp3c24_1560V3.1">
    <property type="protein sequence ID" value="Pp3c24_1560V3.1"/>
    <property type="gene ID" value="Pp3c24_1560"/>
</dbReference>
<gene>
    <name evidence="6" type="primary">LOC112276898</name>
    <name evidence="5" type="ORF">PHYPA_028508</name>
</gene>
<dbReference type="Gene3D" id="3.40.50.150">
    <property type="entry name" value="Vaccinia Virus protein VP39"/>
    <property type="match status" value="1"/>
</dbReference>
<evidence type="ECO:0000259" key="4">
    <source>
        <dbReference type="SMART" id="SM00363"/>
    </source>
</evidence>
<comment type="similarity">
    <text evidence="2">Belongs to the TlyA family.</text>
</comment>
<dbReference type="Gramene" id="Pp3c24_1560V3.3">
    <property type="protein sequence ID" value="Pp3c24_1560V3.3"/>
    <property type="gene ID" value="Pp3c24_1560"/>
</dbReference>
<reference evidence="6" key="3">
    <citation type="submission" date="2020-12" db="UniProtKB">
        <authorList>
            <consortium name="EnsemblPlants"/>
        </authorList>
    </citation>
    <scope>IDENTIFICATION</scope>
</reference>
<evidence type="ECO:0000313" key="6">
    <source>
        <dbReference type="EnsemblPlants" id="Pp3c24_1560V3.1"/>
    </source>
</evidence>
<keyword evidence="7" id="KW-1185">Reference proteome</keyword>
<dbReference type="NCBIfam" id="TIGR00478">
    <property type="entry name" value="tly"/>
    <property type="match status" value="1"/>
</dbReference>
<dbReference type="KEGG" id="ppp:112276898"/>
<keyword evidence="1 3" id="KW-0694">RNA-binding</keyword>
<dbReference type="OMA" id="VLMVKPQ"/>
<evidence type="ECO:0000256" key="3">
    <source>
        <dbReference type="PROSITE-ProRule" id="PRU00182"/>
    </source>
</evidence>
<dbReference type="GO" id="GO:0032259">
    <property type="term" value="P:methylation"/>
    <property type="evidence" value="ECO:0007669"/>
    <property type="project" value="InterPro"/>
</dbReference>
<name>A0A2K1IF57_PHYPA</name>
<evidence type="ECO:0000256" key="2">
    <source>
        <dbReference type="ARBA" id="ARBA00029460"/>
    </source>
</evidence>
<dbReference type="Pfam" id="PF01479">
    <property type="entry name" value="S4"/>
    <property type="match status" value="1"/>
</dbReference>
<dbReference type="CDD" id="cd02440">
    <property type="entry name" value="AdoMet_MTases"/>
    <property type="match status" value="1"/>
</dbReference>
<dbReference type="GeneID" id="112276898"/>
<dbReference type="EMBL" id="ABEU02000024">
    <property type="protein sequence ID" value="PNR27916.1"/>
    <property type="molecule type" value="Genomic_DNA"/>
</dbReference>
<proteinExistence type="inferred from homology"/>
<dbReference type="PROSITE" id="PS51257">
    <property type="entry name" value="PROKAR_LIPOPROTEIN"/>
    <property type="match status" value="1"/>
</dbReference>
<dbReference type="InterPro" id="IPR002942">
    <property type="entry name" value="S4_RNA-bd"/>
</dbReference>
<dbReference type="SUPFAM" id="SSF53335">
    <property type="entry name" value="S-adenosyl-L-methionine-dependent methyltransferases"/>
    <property type="match status" value="1"/>
</dbReference>
<dbReference type="PROSITE" id="PS50889">
    <property type="entry name" value="S4"/>
    <property type="match status" value="1"/>
</dbReference>
<dbReference type="SUPFAM" id="SSF55174">
    <property type="entry name" value="Alpha-L RNA-binding motif"/>
    <property type="match status" value="1"/>
</dbReference>
<protein>
    <recommendedName>
        <fullName evidence="4">RNA-binding S4 domain-containing protein</fullName>
    </recommendedName>
</protein>
<sequence length="348" mass="37957">MSLRISSMLGVRGMKQGILAMLPSHGISWSSSCGQSPVRLSSLGLWTPHTETARPCGRIMWVRCQELSSSVHETAGSLAKQRLMKRKMRLDELCMEQFPQYSRSLIQSWILQGKVIVDGRPAAKAGSSVKPTSKIDIIAEVPKYVCRAGYKLEAALEKFCHDVNGKVVLDAGLSTGGFSDCLLQNGAARIYGVDVGYGQVAEKIRVDQRVTIMERTNLRYLPGLPEQVDLVTLDLSFISILLVMPTVCSVMKPESSIITLIKPQFEARRSQVGGGGIVRDPAVHKEVLQRVISGVEGFGFECQGWIQSPITGAEGNIEFLACFHRIPSTTASSSPDSIQITVSTLETC</sequence>
<feature type="domain" description="RNA-binding S4" evidence="4">
    <location>
        <begin position="88"/>
        <end position="153"/>
    </location>
</feature>
<dbReference type="GO" id="GO:0003723">
    <property type="term" value="F:RNA binding"/>
    <property type="evidence" value="ECO:0007669"/>
    <property type="project" value="UniProtKB-KW"/>
</dbReference>
<dbReference type="Pfam" id="PF01728">
    <property type="entry name" value="FtsJ"/>
    <property type="match status" value="1"/>
</dbReference>
<dbReference type="FunCoup" id="A0A2K1IF57">
    <property type="interactions" value="573"/>
</dbReference>
<evidence type="ECO:0000313" key="5">
    <source>
        <dbReference type="EMBL" id="PNR27916.1"/>
    </source>
</evidence>
<dbReference type="EnsemblPlants" id="Pp3c24_1560V3.1">
    <property type="protein sequence ID" value="Pp3c24_1560V3.1"/>
    <property type="gene ID" value="Pp3c24_1560"/>
</dbReference>
<dbReference type="CDD" id="cd00165">
    <property type="entry name" value="S4"/>
    <property type="match status" value="1"/>
</dbReference>
<dbReference type="SMART" id="SM00363">
    <property type="entry name" value="S4"/>
    <property type="match status" value="1"/>
</dbReference>
<dbReference type="Gene3D" id="3.10.290.10">
    <property type="entry name" value="RNA-binding S4 domain"/>
    <property type="match status" value="1"/>
</dbReference>
<dbReference type="PANTHER" id="PTHR32319">
    <property type="entry name" value="BACTERIAL HEMOLYSIN-LIKE PROTEIN"/>
    <property type="match status" value="1"/>
</dbReference>
<dbReference type="STRING" id="3218.A0A2K1IF57"/>
<dbReference type="OrthoDB" id="449109at2759"/>
<dbReference type="GO" id="GO:0008168">
    <property type="term" value="F:methyltransferase activity"/>
    <property type="evidence" value="ECO:0007669"/>
    <property type="project" value="InterPro"/>
</dbReference>
<accession>A0A2K1IF57</accession>
<dbReference type="PANTHER" id="PTHR32319:SF0">
    <property type="entry name" value="BACTERIAL HEMOLYSIN-LIKE PROTEIN"/>
    <property type="match status" value="1"/>
</dbReference>
<dbReference type="AlphaFoldDB" id="A0A2K1IF57"/>
<reference evidence="5 7" key="1">
    <citation type="journal article" date="2008" name="Science">
        <title>The Physcomitrella genome reveals evolutionary insights into the conquest of land by plants.</title>
        <authorList>
            <person name="Rensing S."/>
            <person name="Lang D."/>
            <person name="Zimmer A."/>
            <person name="Terry A."/>
            <person name="Salamov A."/>
            <person name="Shapiro H."/>
            <person name="Nishiyama T."/>
            <person name="Perroud P.-F."/>
            <person name="Lindquist E."/>
            <person name="Kamisugi Y."/>
            <person name="Tanahashi T."/>
            <person name="Sakakibara K."/>
            <person name="Fujita T."/>
            <person name="Oishi K."/>
            <person name="Shin-I T."/>
            <person name="Kuroki Y."/>
            <person name="Toyoda A."/>
            <person name="Suzuki Y."/>
            <person name="Hashimoto A."/>
            <person name="Yamaguchi K."/>
            <person name="Sugano A."/>
            <person name="Kohara Y."/>
            <person name="Fujiyama A."/>
            <person name="Anterola A."/>
            <person name="Aoki S."/>
            <person name="Ashton N."/>
            <person name="Barbazuk W.B."/>
            <person name="Barker E."/>
            <person name="Bennetzen J."/>
            <person name="Bezanilla M."/>
            <person name="Blankenship R."/>
            <person name="Cho S.H."/>
            <person name="Dutcher S."/>
            <person name="Estelle M."/>
            <person name="Fawcett J.A."/>
            <person name="Gundlach H."/>
            <person name="Hanada K."/>
            <person name="Heyl A."/>
            <person name="Hicks K.A."/>
            <person name="Hugh J."/>
            <person name="Lohr M."/>
            <person name="Mayer K."/>
            <person name="Melkozernov A."/>
            <person name="Murata T."/>
            <person name="Nelson D."/>
            <person name="Pils B."/>
            <person name="Prigge M."/>
            <person name="Reiss B."/>
            <person name="Renner T."/>
            <person name="Rombauts S."/>
            <person name="Rushton P."/>
            <person name="Sanderfoot A."/>
            <person name="Schween G."/>
            <person name="Shiu S.-H."/>
            <person name="Stueber K."/>
            <person name="Theodoulou F.L."/>
            <person name="Tu H."/>
            <person name="Van de Peer Y."/>
            <person name="Verrier P.J."/>
            <person name="Waters E."/>
            <person name="Wood A."/>
            <person name="Yang L."/>
            <person name="Cove D."/>
            <person name="Cuming A."/>
            <person name="Hasebe M."/>
            <person name="Lucas S."/>
            <person name="Mishler D.B."/>
            <person name="Reski R."/>
            <person name="Grigoriev I."/>
            <person name="Quatrano R.S."/>
            <person name="Boore J.L."/>
        </authorList>
    </citation>
    <scope>NUCLEOTIDE SEQUENCE [LARGE SCALE GENOMIC DNA]</scope>
    <source>
        <strain evidence="6 7">cv. Gransden 2004</strain>
    </source>
</reference>
<dbReference type="InterPro" id="IPR002877">
    <property type="entry name" value="RNA_MeTrfase_FtsJ_dom"/>
</dbReference>
<dbReference type="PaxDb" id="3218-PP1S18_304V6.1"/>
<evidence type="ECO:0000313" key="7">
    <source>
        <dbReference type="Proteomes" id="UP000006727"/>
    </source>
</evidence>
<dbReference type="InterPro" id="IPR047048">
    <property type="entry name" value="TlyA"/>
</dbReference>
<reference evidence="5 7" key="2">
    <citation type="journal article" date="2018" name="Plant J.">
        <title>The Physcomitrella patens chromosome-scale assembly reveals moss genome structure and evolution.</title>
        <authorList>
            <person name="Lang D."/>
            <person name="Ullrich K.K."/>
            <person name="Murat F."/>
            <person name="Fuchs J."/>
            <person name="Jenkins J."/>
            <person name="Haas F.B."/>
            <person name="Piednoel M."/>
            <person name="Gundlach H."/>
            <person name="Van Bel M."/>
            <person name="Meyberg R."/>
            <person name="Vives C."/>
            <person name="Morata J."/>
            <person name="Symeonidi A."/>
            <person name="Hiss M."/>
            <person name="Muchero W."/>
            <person name="Kamisugi Y."/>
            <person name="Saleh O."/>
            <person name="Blanc G."/>
            <person name="Decker E.L."/>
            <person name="van Gessel N."/>
            <person name="Grimwood J."/>
            <person name="Hayes R.D."/>
            <person name="Graham S.W."/>
            <person name="Gunter L.E."/>
            <person name="McDaniel S.F."/>
            <person name="Hoernstein S.N.W."/>
            <person name="Larsson A."/>
            <person name="Li F.W."/>
            <person name="Perroud P.F."/>
            <person name="Phillips J."/>
            <person name="Ranjan P."/>
            <person name="Rokshar D.S."/>
            <person name="Rothfels C.J."/>
            <person name="Schneider L."/>
            <person name="Shu S."/>
            <person name="Stevenson D.W."/>
            <person name="Thummler F."/>
            <person name="Tillich M."/>
            <person name="Villarreal Aguilar J.C."/>
            <person name="Widiez T."/>
            <person name="Wong G.K."/>
            <person name="Wymore A."/>
            <person name="Zhang Y."/>
            <person name="Zimmer A.D."/>
            <person name="Quatrano R.S."/>
            <person name="Mayer K.F.X."/>
            <person name="Goodstein D."/>
            <person name="Casacuberta J.M."/>
            <person name="Vandepoele K."/>
            <person name="Reski R."/>
            <person name="Cuming A.C."/>
            <person name="Tuskan G.A."/>
            <person name="Maumus F."/>
            <person name="Salse J."/>
            <person name="Schmutz J."/>
            <person name="Rensing S.A."/>
        </authorList>
    </citation>
    <scope>NUCLEOTIDE SEQUENCE [LARGE SCALE GENOMIC DNA]</scope>
    <source>
        <strain evidence="6 7">cv. Gransden 2004</strain>
    </source>
</reference>
<dbReference type="InterPro" id="IPR004538">
    <property type="entry name" value="Hemolysin_A/TlyA"/>
</dbReference>
<dbReference type="InterPro" id="IPR029063">
    <property type="entry name" value="SAM-dependent_MTases_sf"/>
</dbReference>
<dbReference type="InterPro" id="IPR036986">
    <property type="entry name" value="S4_RNA-bd_sf"/>
</dbReference>
<dbReference type="Proteomes" id="UP000006727">
    <property type="component" value="Chromosome 24"/>
</dbReference>